<proteinExistence type="predicted"/>
<dbReference type="Pfam" id="PF06568">
    <property type="entry name" value="YjiS-like"/>
    <property type="match status" value="1"/>
</dbReference>
<accession>A0ABT3J3L9</accession>
<feature type="domain" description="YjiS-like" evidence="1">
    <location>
        <begin position="29"/>
        <end position="59"/>
    </location>
</feature>
<reference evidence="2 3" key="1">
    <citation type="submission" date="2022-10" db="EMBL/GenBank/DDBJ databases">
        <title>Defluviimonas sp. CAU 1641 isolated from mud.</title>
        <authorList>
            <person name="Kim W."/>
        </authorList>
    </citation>
    <scope>NUCLEOTIDE SEQUENCE [LARGE SCALE GENOMIC DNA]</scope>
    <source>
        <strain evidence="2 3">CAU 1641</strain>
    </source>
</reference>
<keyword evidence="3" id="KW-1185">Reference proteome</keyword>
<sequence>MDQLAKPSPNAITPLGRVSVFVLYQFGYRTIAAWAARRRSRHALARLDDRLLKDIGVDRLTRDREVLAPFWR</sequence>
<dbReference type="Proteomes" id="UP001207582">
    <property type="component" value="Unassembled WGS sequence"/>
</dbReference>
<protein>
    <submittedName>
        <fullName evidence="2">DUF1127 domain-containing protein</fullName>
    </submittedName>
</protein>
<evidence type="ECO:0000313" key="3">
    <source>
        <dbReference type="Proteomes" id="UP001207582"/>
    </source>
</evidence>
<organism evidence="2 3">
    <name type="scientific">Defluviimonas salinarum</name>
    <dbReference type="NCBI Taxonomy" id="2992147"/>
    <lineage>
        <taxon>Bacteria</taxon>
        <taxon>Pseudomonadati</taxon>
        <taxon>Pseudomonadota</taxon>
        <taxon>Alphaproteobacteria</taxon>
        <taxon>Rhodobacterales</taxon>
        <taxon>Paracoccaceae</taxon>
        <taxon>Albidovulum</taxon>
    </lineage>
</organism>
<dbReference type="RefSeq" id="WP_264772085.1">
    <property type="nucleotide sequence ID" value="NZ_JAPDOG010000009.1"/>
</dbReference>
<comment type="caution">
    <text evidence="2">The sequence shown here is derived from an EMBL/GenBank/DDBJ whole genome shotgun (WGS) entry which is preliminary data.</text>
</comment>
<evidence type="ECO:0000313" key="2">
    <source>
        <dbReference type="EMBL" id="MCW3782278.1"/>
    </source>
</evidence>
<name>A0ABT3J3L9_9RHOB</name>
<evidence type="ECO:0000259" key="1">
    <source>
        <dbReference type="Pfam" id="PF06568"/>
    </source>
</evidence>
<dbReference type="InterPro" id="IPR009506">
    <property type="entry name" value="YjiS-like"/>
</dbReference>
<gene>
    <name evidence="2" type="ORF">OM960_11825</name>
</gene>
<dbReference type="EMBL" id="JAPDOG010000009">
    <property type="protein sequence ID" value="MCW3782278.1"/>
    <property type="molecule type" value="Genomic_DNA"/>
</dbReference>